<proteinExistence type="predicted"/>
<evidence type="ECO:0000313" key="2">
    <source>
        <dbReference type="Proteomes" id="UP001501742"/>
    </source>
</evidence>
<dbReference type="EMBL" id="BAAAJX010000008">
    <property type="protein sequence ID" value="GAA1493592.1"/>
    <property type="molecule type" value="Genomic_DNA"/>
</dbReference>
<keyword evidence="2" id="KW-1185">Reference proteome</keyword>
<reference evidence="1 2" key="1">
    <citation type="journal article" date="2019" name="Int. J. Syst. Evol. Microbiol.">
        <title>The Global Catalogue of Microorganisms (GCM) 10K type strain sequencing project: providing services to taxonomists for standard genome sequencing and annotation.</title>
        <authorList>
            <consortium name="The Broad Institute Genomics Platform"/>
            <consortium name="The Broad Institute Genome Sequencing Center for Infectious Disease"/>
            <person name="Wu L."/>
            <person name="Ma J."/>
        </authorList>
    </citation>
    <scope>NUCLEOTIDE SEQUENCE [LARGE SCALE GENOMIC DNA]</scope>
    <source>
        <strain evidence="1 2">JCM 12140</strain>
    </source>
</reference>
<name>A0ABN1ZFR8_9MICO</name>
<comment type="caution">
    <text evidence="1">The sequence shown here is derived from an EMBL/GenBank/DDBJ whole genome shotgun (WGS) entry which is preliminary data.</text>
</comment>
<sequence>MAVGDHVVGRSQLATIDDLRAAVVPGARHVVRARAALELVRVGSESAMETWWRLAVVEAGFDEPELNVDVHDDAGRFLGRVDMAWPDHRIALEYDGDHHRERDVFRHDQQRDNGFAVNDWLVVHATAADRARPTVLFQRLRQAFARRLVTGRRMAV</sequence>
<protein>
    <recommendedName>
        <fullName evidence="3">DUF559 domain-containing protein</fullName>
    </recommendedName>
</protein>
<evidence type="ECO:0000313" key="1">
    <source>
        <dbReference type="EMBL" id="GAA1493592.1"/>
    </source>
</evidence>
<gene>
    <name evidence="1" type="ORF">GCM10009627_19380</name>
</gene>
<accession>A0ABN1ZFR8</accession>
<dbReference type="Proteomes" id="UP001501742">
    <property type="component" value="Unassembled WGS sequence"/>
</dbReference>
<organism evidence="1 2">
    <name type="scientific">Curtobacterium herbarum</name>
    <dbReference type="NCBI Taxonomy" id="150122"/>
    <lineage>
        <taxon>Bacteria</taxon>
        <taxon>Bacillati</taxon>
        <taxon>Actinomycetota</taxon>
        <taxon>Actinomycetes</taxon>
        <taxon>Micrococcales</taxon>
        <taxon>Microbacteriaceae</taxon>
        <taxon>Curtobacterium</taxon>
    </lineage>
</organism>
<evidence type="ECO:0008006" key="3">
    <source>
        <dbReference type="Google" id="ProtNLM"/>
    </source>
</evidence>